<dbReference type="GO" id="GO:0009073">
    <property type="term" value="P:aromatic amino acid family biosynthetic process"/>
    <property type="evidence" value="ECO:0007669"/>
    <property type="project" value="UniProtKB-KW"/>
</dbReference>
<dbReference type="Pfam" id="PF08501">
    <property type="entry name" value="Shikimate_dh_N"/>
    <property type="match status" value="1"/>
</dbReference>
<feature type="binding site" evidence="7">
    <location>
        <position position="239"/>
    </location>
    <ligand>
        <name>NADP(+)</name>
        <dbReference type="ChEBI" id="CHEBI:58349"/>
    </ligand>
</feature>
<dbReference type="UniPathway" id="UPA00053">
    <property type="reaction ID" value="UER00087"/>
</dbReference>
<comment type="caution">
    <text evidence="9">The sequence shown here is derived from an EMBL/GenBank/DDBJ whole genome shotgun (WGS) entry which is preliminary data.</text>
</comment>
<dbReference type="InterPro" id="IPR011342">
    <property type="entry name" value="Shikimate_DH"/>
</dbReference>
<feature type="binding site" evidence="7">
    <location>
        <position position="61"/>
    </location>
    <ligand>
        <name>shikimate</name>
        <dbReference type="ChEBI" id="CHEBI:36208"/>
    </ligand>
</feature>
<dbReference type="GO" id="GO:0009423">
    <property type="term" value="P:chorismate biosynthetic process"/>
    <property type="evidence" value="ECO:0007669"/>
    <property type="project" value="UniProtKB-UniRule"/>
</dbReference>
<dbReference type="EMBL" id="QRTC01000006">
    <property type="protein sequence ID" value="RGQ43352.1"/>
    <property type="molecule type" value="Genomic_DNA"/>
</dbReference>
<comment type="caution">
    <text evidence="7">Lacks conserved residue(s) required for the propagation of feature annotation.</text>
</comment>
<feature type="binding site" evidence="7">
    <location>
        <position position="216"/>
    </location>
    <ligand>
        <name>NADP(+)</name>
        <dbReference type="ChEBI" id="CHEBI:58349"/>
    </ligand>
</feature>
<dbReference type="InterPro" id="IPR046346">
    <property type="entry name" value="Aminoacid_DH-like_N_sf"/>
</dbReference>
<protein>
    <recommendedName>
        <fullName evidence="2 7">Shikimate dehydrogenase (NADP(+))</fullName>
        <shortName evidence="7">SDH</shortName>
        <ecNumber evidence="2 7">1.1.1.25</ecNumber>
    </recommendedName>
</protein>
<feature type="binding site" evidence="7">
    <location>
        <position position="218"/>
    </location>
    <ligand>
        <name>shikimate</name>
        <dbReference type="ChEBI" id="CHEBI:36208"/>
    </ligand>
</feature>
<dbReference type="GO" id="GO:0008652">
    <property type="term" value="P:amino acid biosynthetic process"/>
    <property type="evidence" value="ECO:0007669"/>
    <property type="project" value="UniProtKB-KW"/>
</dbReference>
<dbReference type="SUPFAM" id="SSF53223">
    <property type="entry name" value="Aminoacid dehydrogenase-like, N-terminal domain"/>
    <property type="match status" value="1"/>
</dbReference>
<comment type="similarity">
    <text evidence="7">Belongs to the shikimate dehydrogenase family.</text>
</comment>
<keyword evidence="5 7" id="KW-0560">Oxidoreductase</keyword>
<evidence type="ECO:0000259" key="8">
    <source>
        <dbReference type="Pfam" id="PF08501"/>
    </source>
</evidence>
<dbReference type="Proteomes" id="UP000284751">
    <property type="component" value="Unassembled WGS sequence"/>
</dbReference>
<keyword evidence="6 7" id="KW-0057">Aromatic amino acid biosynthesis</keyword>
<proteinExistence type="inferred from homology"/>
<evidence type="ECO:0000256" key="4">
    <source>
        <dbReference type="ARBA" id="ARBA00022857"/>
    </source>
</evidence>
<dbReference type="InterPro" id="IPR036291">
    <property type="entry name" value="NAD(P)-bd_dom_sf"/>
</dbReference>
<comment type="function">
    <text evidence="7">Involved in the biosynthesis of the chorismate, which leads to the biosynthesis of aromatic amino acids. Catalyzes the reversible NADPH linked reduction of 3-dehydroshikimate (DHSA) to yield shikimate (SA).</text>
</comment>
<feature type="domain" description="Shikimate dehydrogenase substrate binding N-terminal" evidence="8">
    <location>
        <begin position="8"/>
        <end position="88"/>
    </location>
</feature>
<keyword evidence="3 7" id="KW-0028">Amino-acid biosynthesis</keyword>
<dbReference type="PANTHER" id="PTHR21089">
    <property type="entry name" value="SHIKIMATE DEHYDROGENASE"/>
    <property type="match status" value="1"/>
</dbReference>
<dbReference type="InterPro" id="IPR022893">
    <property type="entry name" value="Shikimate_DH_fam"/>
</dbReference>
<gene>
    <name evidence="7 9" type="primary">aroE</name>
    <name evidence="9" type="ORF">DWY99_02835</name>
</gene>
<evidence type="ECO:0000256" key="2">
    <source>
        <dbReference type="ARBA" id="ARBA00012962"/>
    </source>
</evidence>
<dbReference type="Gene3D" id="3.40.50.720">
    <property type="entry name" value="NAD(P)-binding Rossmann-like Domain"/>
    <property type="match status" value="1"/>
</dbReference>
<comment type="subunit">
    <text evidence="7">Homodimer.</text>
</comment>
<dbReference type="SUPFAM" id="SSF51735">
    <property type="entry name" value="NAD(P)-binding Rossmann-fold domains"/>
    <property type="match status" value="1"/>
</dbReference>
<evidence type="ECO:0000256" key="6">
    <source>
        <dbReference type="ARBA" id="ARBA00023141"/>
    </source>
</evidence>
<dbReference type="InterPro" id="IPR013708">
    <property type="entry name" value="Shikimate_DH-bd_N"/>
</dbReference>
<feature type="binding site" evidence="7">
    <location>
        <position position="86"/>
    </location>
    <ligand>
        <name>shikimate</name>
        <dbReference type="ChEBI" id="CHEBI:36208"/>
    </ligand>
</feature>
<reference evidence="9 10" key="1">
    <citation type="submission" date="2018-08" db="EMBL/GenBank/DDBJ databases">
        <title>A genome reference for cultivated species of the human gut microbiota.</title>
        <authorList>
            <person name="Zou Y."/>
            <person name="Xue W."/>
            <person name="Luo G."/>
        </authorList>
    </citation>
    <scope>NUCLEOTIDE SEQUENCE [LARGE SCALE GENOMIC DNA]</scope>
    <source>
        <strain evidence="9 10">AF28-26</strain>
    </source>
</reference>
<dbReference type="HAMAP" id="MF_00222">
    <property type="entry name" value="Shikimate_DH_AroE"/>
    <property type="match status" value="1"/>
</dbReference>
<evidence type="ECO:0000256" key="1">
    <source>
        <dbReference type="ARBA" id="ARBA00004871"/>
    </source>
</evidence>
<keyword evidence="4 7" id="KW-0521">NADP</keyword>
<dbReference type="GO" id="GO:0019632">
    <property type="term" value="P:shikimate metabolic process"/>
    <property type="evidence" value="ECO:0007669"/>
    <property type="project" value="InterPro"/>
</dbReference>
<feature type="binding site" evidence="7">
    <location>
        <position position="100"/>
    </location>
    <ligand>
        <name>shikimate</name>
        <dbReference type="ChEBI" id="CHEBI:36208"/>
    </ligand>
</feature>
<evidence type="ECO:0000313" key="10">
    <source>
        <dbReference type="Proteomes" id="UP000284751"/>
    </source>
</evidence>
<sequence>MSQKRYAVIGHPIGHTMSPFIHKRLFEMRDIDADYGVYDIPTEDLIGKIQELKSLDGFNITIPHKQAIIPFLKQMDQKASLYQSVNTVKNNGCLEGYTTDPDGFLSALGQAGIPLKGRVVILGTGGVARTIAYEATMAGCFVMLAVRRKSLSHAASLSGALRNDVHNGDTETCRLDCLSGHIDLLINATPVGMYPQIDEMPVGREILENTEYVFDAVYNPMETKLLKTARECGCKVLGGLSMLVWQAAASHKIWDGSQYTYDEIAALCEETKQELLRVFPG</sequence>
<feature type="binding site" evidence="7">
    <location>
        <begin position="16"/>
        <end position="18"/>
    </location>
    <ligand>
        <name>shikimate</name>
        <dbReference type="ChEBI" id="CHEBI:36208"/>
    </ligand>
</feature>
<evidence type="ECO:0000256" key="7">
    <source>
        <dbReference type="HAMAP-Rule" id="MF_00222"/>
    </source>
</evidence>
<evidence type="ECO:0000256" key="5">
    <source>
        <dbReference type="ARBA" id="ARBA00023002"/>
    </source>
</evidence>
<dbReference type="GO" id="GO:0004764">
    <property type="term" value="F:shikimate 3-dehydrogenase (NADP+) activity"/>
    <property type="evidence" value="ECO:0007669"/>
    <property type="project" value="UniProtKB-UniRule"/>
</dbReference>
<dbReference type="EC" id="1.1.1.25" evidence="2 7"/>
<feature type="binding site" evidence="7">
    <location>
        <position position="246"/>
    </location>
    <ligand>
        <name>shikimate</name>
        <dbReference type="ChEBI" id="CHEBI:36208"/>
    </ligand>
</feature>
<name>A0A412RA58_9FIRM</name>
<comment type="catalytic activity">
    <reaction evidence="7">
        <text>shikimate + NADP(+) = 3-dehydroshikimate + NADPH + H(+)</text>
        <dbReference type="Rhea" id="RHEA:17737"/>
        <dbReference type="ChEBI" id="CHEBI:15378"/>
        <dbReference type="ChEBI" id="CHEBI:16630"/>
        <dbReference type="ChEBI" id="CHEBI:36208"/>
        <dbReference type="ChEBI" id="CHEBI:57783"/>
        <dbReference type="ChEBI" id="CHEBI:58349"/>
        <dbReference type="EC" id="1.1.1.25"/>
    </reaction>
</comment>
<comment type="pathway">
    <text evidence="1 7">Metabolic intermediate biosynthesis; chorismate biosynthesis; chorismate from D-erythrose 4-phosphate and phosphoenolpyruvate: step 4/7.</text>
</comment>
<dbReference type="AlphaFoldDB" id="A0A412RA58"/>
<dbReference type="CDD" id="cd01065">
    <property type="entry name" value="NAD_bind_Shikimate_DH"/>
    <property type="match status" value="1"/>
</dbReference>
<accession>A0A412RA58</accession>
<dbReference type="GO" id="GO:0050661">
    <property type="term" value="F:NADP binding"/>
    <property type="evidence" value="ECO:0007669"/>
    <property type="project" value="InterPro"/>
</dbReference>
<organism evidence="9 10">
    <name type="scientific">[Clostridium] leptum</name>
    <dbReference type="NCBI Taxonomy" id="1535"/>
    <lineage>
        <taxon>Bacteria</taxon>
        <taxon>Bacillati</taxon>
        <taxon>Bacillota</taxon>
        <taxon>Clostridia</taxon>
        <taxon>Eubacteriales</taxon>
        <taxon>Oscillospiraceae</taxon>
        <taxon>Oscillospiraceae incertae sedis</taxon>
    </lineage>
</organism>
<dbReference type="NCBIfam" id="TIGR00507">
    <property type="entry name" value="aroE"/>
    <property type="match status" value="1"/>
</dbReference>
<dbReference type="PANTHER" id="PTHR21089:SF1">
    <property type="entry name" value="BIFUNCTIONAL 3-DEHYDROQUINATE DEHYDRATASE_SHIKIMATE DEHYDROGENASE, CHLOROPLASTIC"/>
    <property type="match status" value="1"/>
</dbReference>
<evidence type="ECO:0000256" key="3">
    <source>
        <dbReference type="ARBA" id="ARBA00022605"/>
    </source>
</evidence>
<dbReference type="Gene3D" id="3.40.50.10860">
    <property type="entry name" value="Leucine Dehydrogenase, chain A, domain 1"/>
    <property type="match status" value="1"/>
</dbReference>
<feature type="active site" description="Proton acceptor" evidence="7">
    <location>
        <position position="65"/>
    </location>
</feature>
<evidence type="ECO:0000313" key="9">
    <source>
        <dbReference type="EMBL" id="RGQ43352.1"/>
    </source>
</evidence>